<proteinExistence type="predicted"/>
<protein>
    <recommendedName>
        <fullName evidence="3">Zinc-finger domain-containing protein</fullName>
    </recommendedName>
</protein>
<keyword evidence="2" id="KW-1185">Reference proteome</keyword>
<comment type="caution">
    <text evidence="1">The sequence shown here is derived from an EMBL/GenBank/DDBJ whole genome shotgun (WGS) entry which is preliminary data.</text>
</comment>
<gene>
    <name evidence="1" type="ORF">DFR29_11096</name>
</gene>
<sequence>MNAPSPLRSERLRAYLDDTLDEAELERFELELFHNPELVDAVEAERLLRLGMQSLAEIPGVAETVYTTPPRRYWPIAAALLAGAALPSLVLWQRDAAVPEAEANVAVLRLDTLRGGSGTTLLAPADAPRLILQFPLLAQSGVSDYELEIANASDNQQALRVPALHPRSDGLVSVAIRSQRLPAGVYTARVFARQGDGQRVEVLRQGFTLAR</sequence>
<evidence type="ECO:0008006" key="3">
    <source>
        <dbReference type="Google" id="ProtNLM"/>
    </source>
</evidence>
<organism evidence="1 2">
    <name type="scientific">Tahibacter aquaticus</name>
    <dbReference type="NCBI Taxonomy" id="520092"/>
    <lineage>
        <taxon>Bacteria</taxon>
        <taxon>Pseudomonadati</taxon>
        <taxon>Pseudomonadota</taxon>
        <taxon>Gammaproteobacteria</taxon>
        <taxon>Lysobacterales</taxon>
        <taxon>Rhodanobacteraceae</taxon>
        <taxon>Tahibacter</taxon>
    </lineage>
</organism>
<dbReference type="EMBL" id="SNZH01000010">
    <property type="protein sequence ID" value="TDR41613.1"/>
    <property type="molecule type" value="Genomic_DNA"/>
</dbReference>
<accession>A0A4R6YT99</accession>
<reference evidence="1 2" key="1">
    <citation type="submission" date="2019-03" db="EMBL/GenBank/DDBJ databases">
        <title>Genomic Encyclopedia of Type Strains, Phase IV (KMG-IV): sequencing the most valuable type-strain genomes for metagenomic binning, comparative biology and taxonomic classification.</title>
        <authorList>
            <person name="Goeker M."/>
        </authorList>
    </citation>
    <scope>NUCLEOTIDE SEQUENCE [LARGE SCALE GENOMIC DNA]</scope>
    <source>
        <strain evidence="1 2">DSM 21667</strain>
    </source>
</reference>
<dbReference type="RefSeq" id="WP_133819694.1">
    <property type="nucleotide sequence ID" value="NZ_SNZH01000010.1"/>
</dbReference>
<evidence type="ECO:0000313" key="2">
    <source>
        <dbReference type="Proteomes" id="UP000295293"/>
    </source>
</evidence>
<dbReference type="Proteomes" id="UP000295293">
    <property type="component" value="Unassembled WGS sequence"/>
</dbReference>
<dbReference type="AlphaFoldDB" id="A0A4R6YT99"/>
<evidence type="ECO:0000313" key="1">
    <source>
        <dbReference type="EMBL" id="TDR41613.1"/>
    </source>
</evidence>
<name>A0A4R6YT99_9GAMM</name>